<accession>A0A518G202</accession>
<dbReference type="SUPFAM" id="SSF55729">
    <property type="entry name" value="Acyl-CoA N-acyltransferases (Nat)"/>
    <property type="match status" value="1"/>
</dbReference>
<gene>
    <name evidence="4" type="primary">argA</name>
    <name evidence="4" type="ORF">Q31a_08900</name>
</gene>
<reference evidence="4 5" key="1">
    <citation type="submission" date="2019-02" db="EMBL/GenBank/DDBJ databases">
        <title>Deep-cultivation of Planctomycetes and their phenomic and genomic characterization uncovers novel biology.</title>
        <authorList>
            <person name="Wiegand S."/>
            <person name="Jogler M."/>
            <person name="Boedeker C."/>
            <person name="Pinto D."/>
            <person name="Vollmers J."/>
            <person name="Rivas-Marin E."/>
            <person name="Kohn T."/>
            <person name="Peeters S.H."/>
            <person name="Heuer A."/>
            <person name="Rast P."/>
            <person name="Oberbeckmann S."/>
            <person name="Bunk B."/>
            <person name="Jeske O."/>
            <person name="Meyerdierks A."/>
            <person name="Storesund J.E."/>
            <person name="Kallscheuer N."/>
            <person name="Luecker S."/>
            <person name="Lage O.M."/>
            <person name="Pohl T."/>
            <person name="Merkel B.J."/>
            <person name="Hornburger P."/>
            <person name="Mueller R.-W."/>
            <person name="Bruemmer F."/>
            <person name="Labrenz M."/>
            <person name="Spormann A.M."/>
            <person name="Op den Camp H."/>
            <person name="Overmann J."/>
            <person name="Amann R."/>
            <person name="Jetten M.S.M."/>
            <person name="Mascher T."/>
            <person name="Medema M.H."/>
            <person name="Devos D.P."/>
            <person name="Kaster A.-K."/>
            <person name="Ovreas L."/>
            <person name="Rohde M."/>
            <person name="Galperin M.Y."/>
            <person name="Jogler C."/>
        </authorList>
    </citation>
    <scope>NUCLEOTIDE SEQUENCE [LARGE SCALE GENOMIC DNA]</scope>
    <source>
        <strain evidence="4 5">Q31a</strain>
    </source>
</reference>
<proteinExistence type="predicted"/>
<dbReference type="Pfam" id="PF00583">
    <property type="entry name" value="Acetyltransf_1"/>
    <property type="match status" value="1"/>
</dbReference>
<dbReference type="CDD" id="cd04301">
    <property type="entry name" value="NAT_SF"/>
    <property type="match status" value="1"/>
</dbReference>
<evidence type="ECO:0000313" key="5">
    <source>
        <dbReference type="Proteomes" id="UP000318017"/>
    </source>
</evidence>
<evidence type="ECO:0000259" key="3">
    <source>
        <dbReference type="PROSITE" id="PS51186"/>
    </source>
</evidence>
<keyword evidence="5" id="KW-1185">Reference proteome</keyword>
<dbReference type="GO" id="GO:0016747">
    <property type="term" value="F:acyltransferase activity, transferring groups other than amino-acyl groups"/>
    <property type="evidence" value="ECO:0007669"/>
    <property type="project" value="InterPro"/>
</dbReference>
<evidence type="ECO:0000313" key="4">
    <source>
        <dbReference type="EMBL" id="QDV22604.1"/>
    </source>
</evidence>
<dbReference type="Proteomes" id="UP000318017">
    <property type="component" value="Chromosome"/>
</dbReference>
<name>A0A518G202_9BACT</name>
<dbReference type="InterPro" id="IPR000182">
    <property type="entry name" value="GNAT_dom"/>
</dbReference>
<dbReference type="KEGG" id="ahel:Q31a_08900"/>
<evidence type="ECO:0000256" key="2">
    <source>
        <dbReference type="ARBA" id="ARBA00023315"/>
    </source>
</evidence>
<dbReference type="EMBL" id="CP036298">
    <property type="protein sequence ID" value="QDV22604.1"/>
    <property type="molecule type" value="Genomic_DNA"/>
</dbReference>
<dbReference type="PANTHER" id="PTHR43877:SF8">
    <property type="entry name" value="N-ACETYLGLUTAMATE SYNTHASE-RELATED"/>
    <property type="match status" value="1"/>
</dbReference>
<dbReference type="Gene3D" id="3.40.630.30">
    <property type="match status" value="1"/>
</dbReference>
<sequence>MQHTPPLPLDLPEEYSIQASTEQDLPAVIELLRPFVEQRKLLRRTRAETASLLITGFVALHRKEKVVGFSSVEIYSKKLAEIQCLAVFPEHQDHGLGGALVKHCIELAKARGVMEVMAISSSEKFLQNLGFDYSLPDQKRALFCQLRSREAVYLELEERGEE</sequence>
<dbReference type="RefSeq" id="WP_145074356.1">
    <property type="nucleotide sequence ID" value="NZ_CP036298.1"/>
</dbReference>
<dbReference type="PROSITE" id="PS51186">
    <property type="entry name" value="GNAT"/>
    <property type="match status" value="1"/>
</dbReference>
<dbReference type="InterPro" id="IPR016181">
    <property type="entry name" value="Acyl_CoA_acyltransferase"/>
</dbReference>
<dbReference type="AlphaFoldDB" id="A0A518G202"/>
<evidence type="ECO:0000256" key="1">
    <source>
        <dbReference type="ARBA" id="ARBA00022679"/>
    </source>
</evidence>
<organism evidence="4 5">
    <name type="scientific">Aureliella helgolandensis</name>
    <dbReference type="NCBI Taxonomy" id="2527968"/>
    <lineage>
        <taxon>Bacteria</taxon>
        <taxon>Pseudomonadati</taxon>
        <taxon>Planctomycetota</taxon>
        <taxon>Planctomycetia</taxon>
        <taxon>Pirellulales</taxon>
        <taxon>Pirellulaceae</taxon>
        <taxon>Aureliella</taxon>
    </lineage>
</organism>
<keyword evidence="2 4" id="KW-0012">Acyltransferase</keyword>
<dbReference type="OrthoDB" id="9775804at2"/>
<dbReference type="InterPro" id="IPR050832">
    <property type="entry name" value="Bact_Acetyltransf"/>
</dbReference>
<keyword evidence="1 4" id="KW-0808">Transferase</keyword>
<dbReference type="PANTHER" id="PTHR43877">
    <property type="entry name" value="AMINOALKYLPHOSPHONATE N-ACETYLTRANSFERASE-RELATED-RELATED"/>
    <property type="match status" value="1"/>
</dbReference>
<feature type="domain" description="N-acetyltransferase" evidence="3">
    <location>
        <begin position="15"/>
        <end position="159"/>
    </location>
</feature>
<protein>
    <submittedName>
        <fullName evidence="4">Amino-acid acetyltransferase</fullName>
        <ecNumber evidence="4">2.3.1.1</ecNumber>
    </submittedName>
</protein>
<dbReference type="EC" id="2.3.1.1" evidence="4"/>